<dbReference type="PANTHER" id="PTHR47447">
    <property type="entry name" value="OS03G0856100 PROTEIN"/>
    <property type="match status" value="1"/>
</dbReference>
<feature type="non-terminal residue" evidence="7">
    <location>
        <position position="1"/>
    </location>
</feature>
<keyword evidence="5" id="KW-0722">Serine protease inhibitor</keyword>
<sequence length="314" mass="35256">FFFEKIGDAEELFDKAIGVLRTMEEEGTCMPNLVVYGTVINGLCKDKMVDEALQLLSEMIEKGIGPDVITWEAEEMVQIMLEGCESPNVFIYNALMVGYCLQGDMNIAAAILDIMMARGCPPSSYCYSILINGYCKKEMIDDVLALFHEISRKGLEPTLVTYNTMLQGLYLVGRCADAKEPFKEMQTHTKLISGLCKNGFIAEALPNLSRMENSSVINLDITTYNAVIDGLCRDGKFDDAKDLFNKLPSRGKTSWPELLGVNGNIAVAIIEKEFPWLNAKIVPKDFLVPQDFRFDRVWIWVDNNNIVFEVPRIG</sequence>
<organism evidence="7 8">
    <name type="scientific">Cinchona calisaya</name>
    <dbReference type="NCBI Taxonomy" id="153742"/>
    <lineage>
        <taxon>Eukaryota</taxon>
        <taxon>Viridiplantae</taxon>
        <taxon>Streptophyta</taxon>
        <taxon>Embryophyta</taxon>
        <taxon>Tracheophyta</taxon>
        <taxon>Spermatophyta</taxon>
        <taxon>Magnoliopsida</taxon>
        <taxon>eudicotyledons</taxon>
        <taxon>Gunneridae</taxon>
        <taxon>Pentapetalae</taxon>
        <taxon>asterids</taxon>
        <taxon>lamiids</taxon>
        <taxon>Gentianales</taxon>
        <taxon>Rubiaceae</taxon>
        <taxon>Cinchonoideae</taxon>
        <taxon>Cinchoneae</taxon>
        <taxon>Cinchona</taxon>
    </lineage>
</organism>
<gene>
    <name evidence="7" type="ORF">ACH5RR_033076</name>
</gene>
<dbReference type="InterPro" id="IPR036354">
    <property type="entry name" value="Prot_inh_pot1_sf"/>
</dbReference>
<name>A0ABD2YM90_9GENT</name>
<reference evidence="7 8" key="1">
    <citation type="submission" date="2024-11" db="EMBL/GenBank/DDBJ databases">
        <title>A near-complete genome assembly of Cinchona calisaya.</title>
        <authorList>
            <person name="Lian D.C."/>
            <person name="Zhao X.W."/>
            <person name="Wei L."/>
        </authorList>
    </citation>
    <scope>NUCLEOTIDE SEQUENCE [LARGE SCALE GENOMIC DNA]</scope>
    <source>
        <tissue evidence="7">Nenye</tissue>
    </source>
</reference>
<protein>
    <recommendedName>
        <fullName evidence="9">Pentatricopeptide repeat-containing protein</fullName>
    </recommendedName>
</protein>
<dbReference type="InterPro" id="IPR000864">
    <property type="entry name" value="Prot_inh_pot1"/>
</dbReference>
<dbReference type="AlphaFoldDB" id="A0ABD2YM90"/>
<evidence type="ECO:0000256" key="6">
    <source>
        <dbReference type="PROSITE-ProRule" id="PRU00708"/>
    </source>
</evidence>
<dbReference type="Pfam" id="PF12854">
    <property type="entry name" value="PPR_1"/>
    <property type="match status" value="2"/>
</dbReference>
<dbReference type="Pfam" id="PF13041">
    <property type="entry name" value="PPR_2"/>
    <property type="match status" value="2"/>
</dbReference>
<evidence type="ECO:0000256" key="3">
    <source>
        <dbReference type="ARBA" id="ARBA00022690"/>
    </source>
</evidence>
<accession>A0ABD2YM90</accession>
<dbReference type="NCBIfam" id="TIGR00756">
    <property type="entry name" value="PPR"/>
    <property type="match status" value="4"/>
</dbReference>
<dbReference type="PROSITE" id="PS51375">
    <property type="entry name" value="PPR"/>
    <property type="match status" value="4"/>
</dbReference>
<feature type="repeat" description="PPR" evidence="6">
    <location>
        <begin position="88"/>
        <end position="122"/>
    </location>
</feature>
<dbReference type="PANTHER" id="PTHR47447:SF22">
    <property type="entry name" value="TETRATRICOPEPTIDE-LIKE HELICAL DOMAIN SUPERFAMILY"/>
    <property type="match status" value="1"/>
</dbReference>
<evidence type="ECO:0008006" key="9">
    <source>
        <dbReference type="Google" id="ProtNLM"/>
    </source>
</evidence>
<dbReference type="Gene3D" id="1.25.40.10">
    <property type="entry name" value="Tetratricopeptide repeat domain"/>
    <property type="match status" value="3"/>
</dbReference>
<dbReference type="InterPro" id="IPR011990">
    <property type="entry name" value="TPR-like_helical_dom_sf"/>
</dbReference>
<evidence type="ECO:0000313" key="7">
    <source>
        <dbReference type="EMBL" id="KAL3507694.1"/>
    </source>
</evidence>
<evidence type="ECO:0000256" key="2">
    <source>
        <dbReference type="ARBA" id="ARBA00008210"/>
    </source>
</evidence>
<dbReference type="SUPFAM" id="SSF81901">
    <property type="entry name" value="HCP-like"/>
    <property type="match status" value="1"/>
</dbReference>
<comment type="similarity">
    <text evidence="1">Belongs to the PPR family. P subfamily.</text>
</comment>
<keyword evidence="8" id="KW-1185">Reference proteome</keyword>
<comment type="similarity">
    <text evidence="2">Belongs to the protease inhibitor I13 (potato type I serine protease inhibitor) family.</text>
</comment>
<feature type="repeat" description="PPR" evidence="6">
    <location>
        <begin position="123"/>
        <end position="157"/>
    </location>
</feature>
<dbReference type="PROSITE" id="PS00285">
    <property type="entry name" value="POTATO_INHIBITOR"/>
    <property type="match status" value="1"/>
</dbReference>
<evidence type="ECO:0000313" key="8">
    <source>
        <dbReference type="Proteomes" id="UP001630127"/>
    </source>
</evidence>
<keyword evidence="4" id="KW-0677">Repeat</keyword>
<evidence type="ECO:0000256" key="1">
    <source>
        <dbReference type="ARBA" id="ARBA00007626"/>
    </source>
</evidence>
<dbReference type="GO" id="GO:0004867">
    <property type="term" value="F:serine-type endopeptidase inhibitor activity"/>
    <property type="evidence" value="ECO:0007669"/>
    <property type="project" value="UniProtKB-KW"/>
</dbReference>
<proteinExistence type="inferred from homology"/>
<dbReference type="EMBL" id="JBJUIK010000013">
    <property type="protein sequence ID" value="KAL3507694.1"/>
    <property type="molecule type" value="Genomic_DNA"/>
</dbReference>
<dbReference type="InterPro" id="IPR002885">
    <property type="entry name" value="PPR_rpt"/>
</dbReference>
<keyword evidence="3" id="KW-0646">Protease inhibitor</keyword>
<dbReference type="Pfam" id="PF01535">
    <property type="entry name" value="PPR"/>
    <property type="match status" value="1"/>
</dbReference>
<dbReference type="Gene3D" id="3.30.10.10">
    <property type="entry name" value="Trypsin Inhibitor V, subunit A"/>
    <property type="match status" value="1"/>
</dbReference>
<feature type="repeat" description="PPR" evidence="6">
    <location>
        <begin position="220"/>
        <end position="254"/>
    </location>
</feature>
<dbReference type="Pfam" id="PF00280">
    <property type="entry name" value="potato_inhibit"/>
    <property type="match status" value="1"/>
</dbReference>
<evidence type="ECO:0000256" key="4">
    <source>
        <dbReference type="ARBA" id="ARBA00022737"/>
    </source>
</evidence>
<feature type="repeat" description="PPR" evidence="6">
    <location>
        <begin position="32"/>
        <end position="66"/>
    </location>
</feature>
<dbReference type="SUPFAM" id="SSF54654">
    <property type="entry name" value="CI-2 family of serine protease inhibitors"/>
    <property type="match status" value="1"/>
</dbReference>
<evidence type="ECO:0000256" key="5">
    <source>
        <dbReference type="ARBA" id="ARBA00022900"/>
    </source>
</evidence>
<comment type="caution">
    <text evidence="7">The sequence shown here is derived from an EMBL/GenBank/DDBJ whole genome shotgun (WGS) entry which is preliminary data.</text>
</comment>
<dbReference type="Proteomes" id="UP001630127">
    <property type="component" value="Unassembled WGS sequence"/>
</dbReference>